<dbReference type="InterPro" id="IPR036514">
    <property type="entry name" value="SGNH_hydro_sf"/>
</dbReference>
<dbReference type="InterPro" id="IPR003995">
    <property type="entry name" value="RTX_toxin_determinant-A"/>
</dbReference>
<dbReference type="RefSeq" id="WP_189679779.1">
    <property type="nucleotide sequence ID" value="NZ_BNCJ01000003.1"/>
</dbReference>
<dbReference type="InterPro" id="IPR011049">
    <property type="entry name" value="Serralysin-like_metalloprot_C"/>
</dbReference>
<gene>
    <name evidence="10" type="ORF">GCM10017056_18560</name>
</gene>
<dbReference type="InterPro" id="IPR018511">
    <property type="entry name" value="Hemolysin-typ_Ca-bd_CS"/>
</dbReference>
<evidence type="ECO:0000256" key="1">
    <source>
        <dbReference type="ARBA" id="ARBA00004370"/>
    </source>
</evidence>
<dbReference type="Pfam" id="PF03629">
    <property type="entry name" value="SASA"/>
    <property type="match status" value="1"/>
</dbReference>
<keyword evidence="7" id="KW-0843">Virulence</keyword>
<evidence type="ECO:0000256" key="2">
    <source>
        <dbReference type="ARBA" id="ARBA00004613"/>
    </source>
</evidence>
<evidence type="ECO:0000313" key="11">
    <source>
        <dbReference type="Proteomes" id="UP000626220"/>
    </source>
</evidence>
<dbReference type="Pfam" id="PF00353">
    <property type="entry name" value="HemolysinCabind"/>
    <property type="match status" value="3"/>
</dbReference>
<dbReference type="Gene3D" id="3.40.50.1110">
    <property type="entry name" value="SGNH hydrolase"/>
    <property type="match status" value="1"/>
</dbReference>
<dbReference type="InterPro" id="IPR050557">
    <property type="entry name" value="RTX_toxin/Mannuronan_C5-epim"/>
</dbReference>
<dbReference type="SUPFAM" id="SSF51120">
    <property type="entry name" value="beta-Roll"/>
    <property type="match status" value="2"/>
</dbReference>
<protein>
    <recommendedName>
        <fullName evidence="9">Sialate O-acetylesterase domain-containing protein</fullName>
    </recommendedName>
</protein>
<evidence type="ECO:0000256" key="5">
    <source>
        <dbReference type="ARBA" id="ARBA00022737"/>
    </source>
</evidence>
<dbReference type="PANTHER" id="PTHR38340">
    <property type="entry name" value="S-LAYER PROTEIN"/>
    <property type="match status" value="1"/>
</dbReference>
<reference evidence="10" key="2">
    <citation type="submission" date="2020-09" db="EMBL/GenBank/DDBJ databases">
        <authorList>
            <person name="Sun Q."/>
            <person name="Kim S."/>
        </authorList>
    </citation>
    <scope>NUCLEOTIDE SEQUENCE</scope>
    <source>
        <strain evidence="10">KCTC 42650</strain>
    </source>
</reference>
<dbReference type="InterPro" id="IPR001343">
    <property type="entry name" value="Hemolysn_Ca-bd"/>
</dbReference>
<dbReference type="PANTHER" id="PTHR38340:SF1">
    <property type="entry name" value="S-LAYER PROTEIN"/>
    <property type="match status" value="1"/>
</dbReference>
<dbReference type="PROSITE" id="PS00330">
    <property type="entry name" value="HEMOLYSIN_CALCIUM"/>
    <property type="match status" value="1"/>
</dbReference>
<keyword evidence="3" id="KW-0964">Secreted</keyword>
<dbReference type="GO" id="GO:0005509">
    <property type="term" value="F:calcium ion binding"/>
    <property type="evidence" value="ECO:0007669"/>
    <property type="project" value="InterPro"/>
</dbReference>
<dbReference type="InterPro" id="IPR005181">
    <property type="entry name" value="SASA"/>
</dbReference>
<evidence type="ECO:0000256" key="7">
    <source>
        <dbReference type="ARBA" id="ARBA00023026"/>
    </source>
</evidence>
<dbReference type="SUPFAM" id="SSF52266">
    <property type="entry name" value="SGNH hydrolase"/>
    <property type="match status" value="1"/>
</dbReference>
<reference evidence="10" key="1">
    <citation type="journal article" date="2014" name="Int. J. Syst. Evol. Microbiol.">
        <title>Complete genome sequence of Corynebacterium casei LMG S-19264T (=DSM 44701T), isolated from a smear-ripened cheese.</title>
        <authorList>
            <consortium name="US DOE Joint Genome Institute (JGI-PGF)"/>
            <person name="Walter F."/>
            <person name="Albersmeier A."/>
            <person name="Kalinowski J."/>
            <person name="Ruckert C."/>
        </authorList>
    </citation>
    <scope>NUCLEOTIDE SEQUENCE</scope>
    <source>
        <strain evidence="10">KCTC 42650</strain>
    </source>
</reference>
<evidence type="ECO:0000256" key="8">
    <source>
        <dbReference type="ARBA" id="ARBA00023136"/>
    </source>
</evidence>
<dbReference type="PRINTS" id="PR00313">
    <property type="entry name" value="CABNDNGRPT"/>
</dbReference>
<keyword evidence="4" id="KW-0800">Toxin</keyword>
<dbReference type="GO" id="GO:0005576">
    <property type="term" value="C:extracellular region"/>
    <property type="evidence" value="ECO:0007669"/>
    <property type="project" value="UniProtKB-SubCell"/>
</dbReference>
<keyword evidence="5" id="KW-0677">Repeat</keyword>
<evidence type="ECO:0000259" key="9">
    <source>
        <dbReference type="Pfam" id="PF03629"/>
    </source>
</evidence>
<feature type="domain" description="Sialate O-acetylesterase" evidence="9">
    <location>
        <begin position="64"/>
        <end position="118"/>
    </location>
</feature>
<dbReference type="GO" id="GO:0090729">
    <property type="term" value="F:toxin activity"/>
    <property type="evidence" value="ECO:0007669"/>
    <property type="project" value="UniProtKB-KW"/>
</dbReference>
<accession>A0A8J3GWV3</accession>
<dbReference type="Proteomes" id="UP000626220">
    <property type="component" value="Unassembled WGS sequence"/>
</dbReference>
<evidence type="ECO:0000256" key="4">
    <source>
        <dbReference type="ARBA" id="ARBA00022656"/>
    </source>
</evidence>
<dbReference type="EMBL" id="BNCJ01000003">
    <property type="protein sequence ID" value="GHF47143.1"/>
    <property type="molecule type" value="Genomic_DNA"/>
</dbReference>
<sequence>MAIPVFLLAGQSNARALRDGIVAALTARYGAEGFVLVEVDAAGAPLTFKRESADWYAGDELRAELRAAAGAALAADADARIEGMIWVQGEGDTHAIARAGEYADRLELLIGELRAGIAADFPGRDTGAASARLAISALSEAAPEAEGRDQWQSVIDAQEQVAAGNARAMLVDPDLVAAAYGIAAGEMFLDSLHYASALRPLLAEALVGAASGAVPQAEPPPLVGGDGDDRMKGTTGGERMIGGRGDDTYVFNHPGDRIVELEGEGHDTVLAARSVSLRFHSQFIEDLVLTGTGDTDGTGNGLDNLLIGNRGDNRLDGAWGDDVLRGGGGDDVLVDAVGANRLIGGAGNDTYVIVHGGNRVIEGAGRGDDTVLSSIGFSLRANGRNVERLTLTGDAAIDGTGNGEDNVLTGNGAANRLNGAWGDDAIDGGAGDDWLIGHRGDDVLTGGAGRDVFVFRPGDGHDRITDFEVLEDRLGLDAAIARGQVVLEQQGGDLLVLLGSMTTVLLEGVVAGDLAAYSFFTI</sequence>
<name>A0A8J3GWV3_9RHOB</name>
<dbReference type="Gene3D" id="2.150.10.10">
    <property type="entry name" value="Serralysin-like metalloprotease, C-terminal"/>
    <property type="match status" value="3"/>
</dbReference>
<evidence type="ECO:0000256" key="6">
    <source>
        <dbReference type="ARBA" id="ARBA00022801"/>
    </source>
</evidence>
<dbReference type="AlphaFoldDB" id="A0A8J3GWV3"/>
<keyword evidence="6" id="KW-0378">Hydrolase</keyword>
<evidence type="ECO:0000256" key="3">
    <source>
        <dbReference type="ARBA" id="ARBA00022525"/>
    </source>
</evidence>
<comment type="subcellular location">
    <subcellularLocation>
        <location evidence="1">Membrane</location>
    </subcellularLocation>
    <subcellularLocation>
        <location evidence="2">Secreted</location>
    </subcellularLocation>
</comment>
<evidence type="ECO:0000313" key="10">
    <source>
        <dbReference type="EMBL" id="GHF47143.1"/>
    </source>
</evidence>
<keyword evidence="8" id="KW-0472">Membrane</keyword>
<dbReference type="GO" id="GO:0016020">
    <property type="term" value="C:membrane"/>
    <property type="evidence" value="ECO:0007669"/>
    <property type="project" value="UniProtKB-SubCell"/>
</dbReference>
<dbReference type="GO" id="GO:0016788">
    <property type="term" value="F:hydrolase activity, acting on ester bonds"/>
    <property type="evidence" value="ECO:0007669"/>
    <property type="project" value="UniProtKB-ARBA"/>
</dbReference>
<organism evidence="10 11">
    <name type="scientific">Seohaeicola zhoushanensis</name>
    <dbReference type="NCBI Taxonomy" id="1569283"/>
    <lineage>
        <taxon>Bacteria</taxon>
        <taxon>Pseudomonadati</taxon>
        <taxon>Pseudomonadota</taxon>
        <taxon>Alphaproteobacteria</taxon>
        <taxon>Rhodobacterales</taxon>
        <taxon>Roseobacteraceae</taxon>
        <taxon>Seohaeicola</taxon>
    </lineage>
</organism>
<comment type="caution">
    <text evidence="10">The sequence shown here is derived from an EMBL/GenBank/DDBJ whole genome shotgun (WGS) entry which is preliminary data.</text>
</comment>
<dbReference type="PRINTS" id="PR01488">
    <property type="entry name" value="RTXTOXINA"/>
</dbReference>
<keyword evidence="11" id="KW-1185">Reference proteome</keyword>
<proteinExistence type="predicted"/>